<gene>
    <name evidence="1" type="ORF">ACE1CI_02180</name>
</gene>
<dbReference type="EMBL" id="JBHFNR010000015">
    <property type="protein sequence ID" value="MFB2891729.1"/>
    <property type="molecule type" value="Genomic_DNA"/>
</dbReference>
<proteinExistence type="predicted"/>
<organism evidence="1 2">
    <name type="scientific">Floridaenema flaviceps BLCC-F50</name>
    <dbReference type="NCBI Taxonomy" id="3153642"/>
    <lineage>
        <taxon>Bacteria</taxon>
        <taxon>Bacillati</taxon>
        <taxon>Cyanobacteriota</taxon>
        <taxon>Cyanophyceae</taxon>
        <taxon>Oscillatoriophycideae</taxon>
        <taxon>Aerosakkonematales</taxon>
        <taxon>Aerosakkonemataceae</taxon>
        <taxon>Floridanema</taxon>
        <taxon>Floridanema flaviceps</taxon>
    </lineage>
</organism>
<name>A0ABV4XJ43_9CYAN</name>
<keyword evidence="2" id="KW-1185">Reference proteome</keyword>
<protein>
    <submittedName>
        <fullName evidence="1">Uncharacterized protein</fullName>
    </submittedName>
</protein>
<comment type="caution">
    <text evidence="1">The sequence shown here is derived from an EMBL/GenBank/DDBJ whole genome shotgun (WGS) entry which is preliminary data.</text>
</comment>
<dbReference type="PROSITE" id="PS51257">
    <property type="entry name" value="PROKAR_LIPOPROTEIN"/>
    <property type="match status" value="1"/>
</dbReference>
<reference evidence="1 2" key="1">
    <citation type="submission" date="2024-09" db="EMBL/GenBank/DDBJ databases">
        <title>Floridaenema gen nov. (Aerosakkonemataceae, Aerosakkonematales ord. nov., Cyanobacteria) from benthic tropical and subtropical fresh waters, with the description of four new species.</title>
        <authorList>
            <person name="Moretto J.A."/>
            <person name="Berthold D.E."/>
            <person name="Lefler F.W."/>
            <person name="Huang I.-S."/>
            <person name="Laughinghouse H. IV."/>
        </authorList>
    </citation>
    <scope>NUCLEOTIDE SEQUENCE [LARGE SCALE GENOMIC DNA]</scope>
    <source>
        <strain evidence="1 2">BLCC-F50</strain>
    </source>
</reference>
<evidence type="ECO:0000313" key="2">
    <source>
        <dbReference type="Proteomes" id="UP001576784"/>
    </source>
</evidence>
<accession>A0ABV4XJ43</accession>
<sequence length="153" mass="17466">MRFQVIKLHYYGAGGSSGACIYKFKLNGSQCHFLFQHSLTGETLDLEVDIKEVDALTSMIRKPEIQFSILPFVTDEELEHPWTGERNPTLVCQIAGVEYETLTGWKNWRDDQALTPRYIYEFGQVSMGATGLTVKVEDTETGERIDATDYDDW</sequence>
<dbReference type="Proteomes" id="UP001576784">
    <property type="component" value="Unassembled WGS sequence"/>
</dbReference>
<dbReference type="RefSeq" id="WP_413261402.1">
    <property type="nucleotide sequence ID" value="NZ_JBHFNR010000015.1"/>
</dbReference>
<evidence type="ECO:0000313" key="1">
    <source>
        <dbReference type="EMBL" id="MFB2891729.1"/>
    </source>
</evidence>